<reference evidence="2 3" key="1">
    <citation type="submission" date="2020-05" db="EMBL/GenBank/DDBJ databases">
        <title>Complete genome of Clostridium estertheticum subspecies estertheticum, isolated from Vacuum packed lamb meat from New Zealand imported to Switzerland.</title>
        <authorList>
            <person name="Wambui J."/>
            <person name="Stevens M.J.A."/>
            <person name="Stephan R."/>
        </authorList>
    </citation>
    <scope>NUCLEOTIDE SEQUENCE [LARGE SCALE GENOMIC DNA]</scope>
    <source>
        <strain evidence="2 3">CEST001</strain>
    </source>
</reference>
<feature type="transmembrane region" description="Helical" evidence="1">
    <location>
        <begin position="179"/>
        <end position="202"/>
    </location>
</feature>
<gene>
    <name evidence="2" type="ORF">HLQ16_08230</name>
</gene>
<keyword evidence="1" id="KW-0472">Membrane</keyword>
<dbReference type="EMBL" id="JABEYB010000005">
    <property type="protein sequence ID" value="NNU75915.1"/>
    <property type="molecule type" value="Genomic_DNA"/>
</dbReference>
<feature type="transmembrane region" description="Helical" evidence="1">
    <location>
        <begin position="153"/>
        <end position="172"/>
    </location>
</feature>
<keyword evidence="1" id="KW-1133">Transmembrane helix</keyword>
<dbReference type="AlphaFoldDB" id="A0A7Y3WSF1"/>
<feature type="transmembrane region" description="Helical" evidence="1">
    <location>
        <begin position="222"/>
        <end position="244"/>
    </location>
</feature>
<name>A0A7Y3WSF1_9CLOT</name>
<evidence type="ECO:0000313" key="3">
    <source>
        <dbReference type="Proteomes" id="UP000531659"/>
    </source>
</evidence>
<comment type="caution">
    <text evidence="2">The sequence shown here is derived from an EMBL/GenBank/DDBJ whole genome shotgun (WGS) entry which is preliminary data.</text>
</comment>
<protein>
    <submittedName>
        <fullName evidence="2">Uncharacterized protein</fullName>
    </submittedName>
</protein>
<keyword evidence="1" id="KW-0812">Transmembrane</keyword>
<evidence type="ECO:0000313" key="2">
    <source>
        <dbReference type="EMBL" id="NNU75915.1"/>
    </source>
</evidence>
<dbReference type="GeneID" id="83593945"/>
<dbReference type="Proteomes" id="UP000531659">
    <property type="component" value="Unassembled WGS sequence"/>
</dbReference>
<feature type="transmembrane region" description="Helical" evidence="1">
    <location>
        <begin position="29"/>
        <end position="48"/>
    </location>
</feature>
<accession>A0A7Y3WSF1</accession>
<dbReference type="RefSeq" id="WP_171296651.1">
    <property type="nucleotide sequence ID" value="NZ_CP077615.1"/>
</dbReference>
<evidence type="ECO:0000256" key="1">
    <source>
        <dbReference type="SAM" id="Phobius"/>
    </source>
</evidence>
<feature type="transmembrane region" description="Helical" evidence="1">
    <location>
        <begin position="95"/>
        <end position="127"/>
    </location>
</feature>
<organism evidence="2 3">
    <name type="scientific">Clostridium estertheticum</name>
    <dbReference type="NCBI Taxonomy" id="238834"/>
    <lineage>
        <taxon>Bacteria</taxon>
        <taxon>Bacillati</taxon>
        <taxon>Bacillota</taxon>
        <taxon>Clostridia</taxon>
        <taxon>Eubacteriales</taxon>
        <taxon>Clostridiaceae</taxon>
        <taxon>Clostridium</taxon>
    </lineage>
</organism>
<sequence length="257" mass="28656">MIKKLIAYQKLLLNSNPPFSSVPPSLFNGILYCIAFVMIVFMNISLYFGDTMSSTTFIPFTLPIIIIWIINRIFHGDHRLFETVPVSRKYVALNMFLLPIVMIFIMYIMIYISGAVLIGTIIGVISLTSSQGTIKLPAESVLQQVIDTTKGDMLMLCILLIIVFVGIAITFIKRKKNRLLTFAGFTTIGYGLLFFLKLSMPISPITGKVEFLESFSIMPHSSTILLFIAIATVIISISSVLTGYKLYVGKSNSSKCY</sequence>
<feature type="transmembrane region" description="Helical" evidence="1">
    <location>
        <begin position="54"/>
        <end position="74"/>
    </location>
</feature>
<proteinExistence type="predicted"/>